<protein>
    <submittedName>
        <fullName evidence="7">30S ribosomal protein S15</fullName>
    </submittedName>
</protein>
<keyword evidence="5" id="KW-0812">Transmembrane</keyword>
<dbReference type="Pfam" id="PF00975">
    <property type="entry name" value="Thioesterase"/>
    <property type="match status" value="1"/>
</dbReference>
<feature type="domain" description="Thioesterase" evidence="6">
    <location>
        <begin position="475"/>
        <end position="576"/>
    </location>
</feature>
<dbReference type="SUPFAM" id="SSF47060">
    <property type="entry name" value="S15/NS1 RNA-binding domain"/>
    <property type="match status" value="1"/>
</dbReference>
<dbReference type="PANTHER" id="PTHR23321">
    <property type="entry name" value="RIBOSOMAL PROTEIN S15, BACTERIAL AND ORGANELLAR"/>
    <property type="match status" value="1"/>
</dbReference>
<evidence type="ECO:0000256" key="4">
    <source>
        <dbReference type="SAM" id="MobiDB-lite"/>
    </source>
</evidence>
<dbReference type="InterPro" id="IPR005290">
    <property type="entry name" value="Ribosomal_uS15_bac-type"/>
</dbReference>
<dbReference type="InterPro" id="IPR029058">
    <property type="entry name" value="AB_hydrolase_fold"/>
</dbReference>
<evidence type="ECO:0000313" key="7">
    <source>
        <dbReference type="EMBL" id="OLP91682.1"/>
    </source>
</evidence>
<keyword evidence="5" id="KW-0472">Membrane</keyword>
<dbReference type="GO" id="GO:0005840">
    <property type="term" value="C:ribosome"/>
    <property type="evidence" value="ECO:0007669"/>
    <property type="project" value="UniProtKB-KW"/>
</dbReference>
<dbReference type="InterPro" id="IPR000589">
    <property type="entry name" value="Ribosomal_uS15"/>
</dbReference>
<dbReference type="Proteomes" id="UP000186817">
    <property type="component" value="Unassembled WGS sequence"/>
</dbReference>
<dbReference type="Gene3D" id="1.10.287.10">
    <property type="entry name" value="S15/NS1, RNA-binding"/>
    <property type="match status" value="1"/>
</dbReference>
<name>A0A1Q9D902_SYMMI</name>
<evidence type="ECO:0000256" key="5">
    <source>
        <dbReference type="SAM" id="Phobius"/>
    </source>
</evidence>
<dbReference type="InterPro" id="IPR009068">
    <property type="entry name" value="uS15_NS1_RNA-bd_sf"/>
</dbReference>
<keyword evidence="2 7" id="KW-0689">Ribosomal protein</keyword>
<keyword evidence="8" id="KW-1185">Reference proteome</keyword>
<proteinExistence type="inferred from homology"/>
<evidence type="ECO:0000256" key="3">
    <source>
        <dbReference type="ARBA" id="ARBA00023274"/>
    </source>
</evidence>
<evidence type="ECO:0000256" key="1">
    <source>
        <dbReference type="ARBA" id="ARBA00008434"/>
    </source>
</evidence>
<feature type="transmembrane region" description="Helical" evidence="5">
    <location>
        <begin position="49"/>
        <end position="71"/>
    </location>
</feature>
<dbReference type="EMBL" id="LSRX01000654">
    <property type="protein sequence ID" value="OLP91682.1"/>
    <property type="molecule type" value="Genomic_DNA"/>
</dbReference>
<dbReference type="GO" id="GO:0003735">
    <property type="term" value="F:structural constituent of ribosome"/>
    <property type="evidence" value="ECO:0007669"/>
    <property type="project" value="InterPro"/>
</dbReference>
<dbReference type="SMART" id="SM01387">
    <property type="entry name" value="Ribosomal_S15"/>
    <property type="match status" value="1"/>
</dbReference>
<dbReference type="Pfam" id="PF00312">
    <property type="entry name" value="Ribosomal_S15"/>
    <property type="match status" value="1"/>
</dbReference>
<evidence type="ECO:0000259" key="6">
    <source>
        <dbReference type="Pfam" id="PF00975"/>
    </source>
</evidence>
<reference evidence="7 8" key="1">
    <citation type="submission" date="2016-02" db="EMBL/GenBank/DDBJ databases">
        <title>Genome analysis of coral dinoflagellate symbionts highlights evolutionary adaptations to a symbiotic lifestyle.</title>
        <authorList>
            <person name="Aranda M."/>
            <person name="Li Y."/>
            <person name="Liew Y.J."/>
            <person name="Baumgarten S."/>
            <person name="Simakov O."/>
            <person name="Wilson M."/>
            <person name="Piel J."/>
            <person name="Ashoor H."/>
            <person name="Bougouffa S."/>
            <person name="Bajic V.B."/>
            <person name="Ryu T."/>
            <person name="Ravasi T."/>
            <person name="Bayer T."/>
            <person name="Micklem G."/>
            <person name="Kim H."/>
            <person name="Bhak J."/>
            <person name="Lajeunesse T.C."/>
            <person name="Voolstra C.R."/>
        </authorList>
    </citation>
    <scope>NUCLEOTIDE SEQUENCE [LARGE SCALE GENOMIC DNA]</scope>
    <source>
        <strain evidence="7 8">CCMP2467</strain>
    </source>
</reference>
<dbReference type="SUPFAM" id="SSF53474">
    <property type="entry name" value="alpha/beta-Hydrolases"/>
    <property type="match status" value="1"/>
</dbReference>
<dbReference type="GO" id="GO:0005737">
    <property type="term" value="C:cytoplasm"/>
    <property type="evidence" value="ECO:0007669"/>
    <property type="project" value="UniProtKB-ARBA"/>
</dbReference>
<dbReference type="GO" id="GO:1990904">
    <property type="term" value="C:ribonucleoprotein complex"/>
    <property type="evidence" value="ECO:0007669"/>
    <property type="project" value="UniProtKB-KW"/>
</dbReference>
<dbReference type="GO" id="GO:0006412">
    <property type="term" value="P:translation"/>
    <property type="evidence" value="ECO:0007669"/>
    <property type="project" value="InterPro"/>
</dbReference>
<accession>A0A1Q9D902</accession>
<dbReference type="CDD" id="cd00677">
    <property type="entry name" value="S15_NS1_EPRS_RNA-bind"/>
    <property type="match status" value="1"/>
</dbReference>
<dbReference type="OrthoDB" id="8119704at2759"/>
<dbReference type="InterPro" id="IPR001031">
    <property type="entry name" value="Thioesterase"/>
</dbReference>
<dbReference type="PANTHER" id="PTHR23321:SF26">
    <property type="entry name" value="SMALL RIBOSOMAL SUBUNIT PROTEIN US15M"/>
    <property type="match status" value="1"/>
</dbReference>
<dbReference type="Gene3D" id="3.40.50.1820">
    <property type="entry name" value="alpha/beta hydrolase"/>
    <property type="match status" value="1"/>
</dbReference>
<dbReference type="AlphaFoldDB" id="A0A1Q9D902"/>
<keyword evidence="3" id="KW-0687">Ribonucleoprotein</keyword>
<feature type="region of interest" description="Disordered" evidence="4">
    <location>
        <begin position="150"/>
        <end position="174"/>
    </location>
</feature>
<keyword evidence="5" id="KW-1133">Transmembrane helix</keyword>
<evidence type="ECO:0000313" key="8">
    <source>
        <dbReference type="Proteomes" id="UP000186817"/>
    </source>
</evidence>
<sequence>MASEKEAARSWGAGVFERAVAVPQQTLALRILRAHRVSQFSAELRRLQAVVLGACALLVLPASLSFSVGGIHSARWESLATTPALKAQTVQRVASGSGLPAATTCGILVCALASAALARRAVRPAQKSYVVRQAEEDSILGGMLGAMKEDQEEEQQMKEEGEIPKQGPPSSQADEMSLYLDKDIEETDLEQYMEEFEASQDESLERLIRYDLYPSKQYILYLAKMNARKTWTRDGPDGKNIGCLEVQIAILTERIRNIVLHAREFKPDFACRVKLVSLVARRRKYLDKLARKNLDAYMKIREELKIRHVYRLDALVGRLGDYVYPLRDRPRAPGRKTLNRLKKSKRLMSNRLANYLRQGKEHKIIHRAQKKLNARRWLARAYDEAALMVADSWYPATAAMDFDDLDEEISKRVQEGEAVAGNFVENRQPVKGTVLPKMRRTHQLPDFSRLPDRVKKTLAPYNGKAVSERSPVLRLLCIHGAADAYSVDWCNLEEEAPPEVEVATHEFPGHGHRDAEPFCVTLDELCDDCFDAFRDAMDTGAFALLGHSIGALVAIKIAKRARAELGVEPVAVIMLERGAAQHPLFTEVGAERLRSDPASFFEYWNPMVFKLYKSAGDIGKRTLDMWQKDQLMDQDAIEVGHHTFKCPLTAFAADGSWDSWVTLKDLDEKEAALTQQNIEAGAYRIEKDGKAFAGHFPAWTYDGWKDWTEHPKGCNIVKCKDCATFTSSRRDQKESPMSWINMQRKGMRGHVLQDGHVKQSHMVLLTGYGSRNLPGQERFKKQSRVAMPAAV</sequence>
<organism evidence="7 8">
    <name type="scientific">Symbiodinium microadriaticum</name>
    <name type="common">Dinoflagellate</name>
    <name type="synonym">Zooxanthella microadriatica</name>
    <dbReference type="NCBI Taxonomy" id="2951"/>
    <lineage>
        <taxon>Eukaryota</taxon>
        <taxon>Sar</taxon>
        <taxon>Alveolata</taxon>
        <taxon>Dinophyceae</taxon>
        <taxon>Suessiales</taxon>
        <taxon>Symbiodiniaceae</taxon>
        <taxon>Symbiodinium</taxon>
    </lineage>
</organism>
<comment type="similarity">
    <text evidence="1">Belongs to the universal ribosomal protein uS15 family.</text>
</comment>
<gene>
    <name evidence="7" type="primary">rpsO</name>
    <name evidence="7" type="ORF">AK812_SmicGene26590</name>
</gene>
<evidence type="ECO:0000256" key="2">
    <source>
        <dbReference type="ARBA" id="ARBA00022980"/>
    </source>
</evidence>
<comment type="caution">
    <text evidence="7">The sequence shown here is derived from an EMBL/GenBank/DDBJ whole genome shotgun (WGS) entry which is preliminary data.</text>
</comment>